<accession>C2EQJ6</accession>
<gene>
    <name evidence="1" type="ORF">HMPREF0548_1942</name>
</gene>
<reference evidence="1 2" key="1">
    <citation type="submission" date="2009-01" db="EMBL/GenBank/DDBJ databases">
        <authorList>
            <person name="Qin X."/>
            <person name="Bachman B."/>
            <person name="Battles P."/>
            <person name="Bell A."/>
            <person name="Bess C."/>
            <person name="Bickham C."/>
            <person name="Chaboub L."/>
            <person name="Chen D."/>
            <person name="Coyle M."/>
            <person name="Deiros D.R."/>
            <person name="Dinh H."/>
            <person name="Forbes L."/>
            <person name="Fowler G."/>
            <person name="Francisco L."/>
            <person name="Fu Q."/>
            <person name="Gubbala S."/>
            <person name="Hale W."/>
            <person name="Han Y."/>
            <person name="Hemphill L."/>
            <person name="Highlander S.K."/>
            <person name="Hirani K."/>
            <person name="Hogues M."/>
            <person name="Jackson L."/>
            <person name="Jakkamsetti A."/>
            <person name="Javaid M."/>
            <person name="Jiang H."/>
            <person name="Korchina V."/>
            <person name="Kovar C."/>
            <person name="Lara F."/>
            <person name="Lee S."/>
            <person name="Mata R."/>
            <person name="Mathew T."/>
            <person name="Moen C."/>
            <person name="Morales K."/>
            <person name="Munidasa M."/>
            <person name="Nazareth L."/>
            <person name="Ngo R."/>
            <person name="Nguyen L."/>
            <person name="Okwuonu G."/>
            <person name="Ongeri F."/>
            <person name="Patil S."/>
            <person name="Petrosino J."/>
            <person name="Pham C."/>
            <person name="Pham P."/>
            <person name="Pu L.-L."/>
            <person name="Puazo M."/>
            <person name="Raj R."/>
            <person name="Reid J."/>
            <person name="Rouhana J."/>
            <person name="Saada N."/>
            <person name="Shang Y."/>
            <person name="Simmons D."/>
            <person name="Thornton R."/>
            <person name="Warren J."/>
            <person name="Weissenberger G."/>
            <person name="Zhang J."/>
            <person name="Zhang L."/>
            <person name="Zhou C."/>
            <person name="Zhu D."/>
            <person name="Muzny D."/>
            <person name="Worley K."/>
            <person name="Gibbs R."/>
        </authorList>
    </citation>
    <scope>NUCLEOTIDE SEQUENCE [LARGE SCALE GENOMIC DNA]</scope>
    <source>
        <strain evidence="1 2">DSM 16047</strain>
    </source>
</reference>
<dbReference type="Proteomes" id="UP000005583">
    <property type="component" value="Unassembled WGS sequence"/>
</dbReference>
<proteinExistence type="predicted"/>
<dbReference type="HOGENOM" id="CLU_2973882_0_0_9"/>
<name>C2EQJ6_9LACO</name>
<sequence length="58" mass="6485">MAKASGTIMNKFTSGNGINWSDFKLKQSQGCNHEDEISFASCEESLHTESQRQKATFK</sequence>
<dbReference type="STRING" id="525365.HMPREF0548_1942"/>
<dbReference type="RefSeq" id="WP_007126699.1">
    <property type="nucleotide sequence ID" value="NZ_AZFO01000007.1"/>
</dbReference>
<keyword evidence="2" id="KW-1185">Reference proteome</keyword>
<organism evidence="1 2">
    <name type="scientific">Lactobacillus ultunensis DSM 16047</name>
    <dbReference type="NCBI Taxonomy" id="525365"/>
    <lineage>
        <taxon>Bacteria</taxon>
        <taxon>Bacillati</taxon>
        <taxon>Bacillota</taxon>
        <taxon>Bacilli</taxon>
        <taxon>Lactobacillales</taxon>
        <taxon>Lactobacillaceae</taxon>
        <taxon>Lactobacillus</taxon>
    </lineage>
</organism>
<dbReference type="AlphaFoldDB" id="C2EQJ6"/>
<dbReference type="EMBL" id="ACGU01000108">
    <property type="protein sequence ID" value="EEJ71210.1"/>
    <property type="molecule type" value="Genomic_DNA"/>
</dbReference>
<evidence type="ECO:0000313" key="2">
    <source>
        <dbReference type="Proteomes" id="UP000005583"/>
    </source>
</evidence>
<comment type="caution">
    <text evidence="1">The sequence shown here is derived from an EMBL/GenBank/DDBJ whole genome shotgun (WGS) entry which is preliminary data.</text>
</comment>
<evidence type="ECO:0000313" key="1">
    <source>
        <dbReference type="EMBL" id="EEJ71210.1"/>
    </source>
</evidence>
<protein>
    <submittedName>
        <fullName evidence="1">Uncharacterized protein</fullName>
    </submittedName>
</protein>